<name>A0ABU5GYY9_9BACT</name>
<dbReference type="Pfam" id="PF13828">
    <property type="entry name" value="DUF4190"/>
    <property type="match status" value="1"/>
</dbReference>
<dbReference type="Proteomes" id="UP001291309">
    <property type="component" value="Unassembled WGS sequence"/>
</dbReference>
<reference evidence="3 4" key="1">
    <citation type="submission" date="2023-12" db="EMBL/GenBank/DDBJ databases">
        <title>the genome sequence of Hyalangium sp. s54d21.</title>
        <authorList>
            <person name="Zhang X."/>
        </authorList>
    </citation>
    <scope>NUCLEOTIDE SEQUENCE [LARGE SCALE GENOMIC DNA]</scope>
    <source>
        <strain evidence="4">s54d21</strain>
    </source>
</reference>
<accession>A0ABU5GYY9</accession>
<keyword evidence="4" id="KW-1185">Reference proteome</keyword>
<evidence type="ECO:0000256" key="1">
    <source>
        <dbReference type="SAM" id="Phobius"/>
    </source>
</evidence>
<evidence type="ECO:0000259" key="2">
    <source>
        <dbReference type="Pfam" id="PF13828"/>
    </source>
</evidence>
<proteinExistence type="predicted"/>
<feature type="transmembrane region" description="Helical" evidence="1">
    <location>
        <begin position="108"/>
        <end position="132"/>
    </location>
</feature>
<feature type="domain" description="DUF4190" evidence="2">
    <location>
        <begin position="61"/>
        <end position="122"/>
    </location>
</feature>
<comment type="caution">
    <text evidence="3">The sequence shown here is derived from an EMBL/GenBank/DDBJ whole genome shotgun (WGS) entry which is preliminary data.</text>
</comment>
<evidence type="ECO:0000313" key="4">
    <source>
        <dbReference type="Proteomes" id="UP001291309"/>
    </source>
</evidence>
<dbReference type="EMBL" id="JAXIVS010000002">
    <property type="protein sequence ID" value="MDY7226261.1"/>
    <property type="molecule type" value="Genomic_DNA"/>
</dbReference>
<gene>
    <name evidence="3" type="ORF">SYV04_07690</name>
</gene>
<protein>
    <submittedName>
        <fullName evidence="3">DUF4190 domain-containing protein</fullName>
    </submittedName>
</protein>
<evidence type="ECO:0000313" key="3">
    <source>
        <dbReference type="EMBL" id="MDY7226261.1"/>
    </source>
</evidence>
<organism evidence="3 4">
    <name type="scientific">Hyalangium rubrum</name>
    <dbReference type="NCBI Taxonomy" id="3103134"/>
    <lineage>
        <taxon>Bacteria</taxon>
        <taxon>Pseudomonadati</taxon>
        <taxon>Myxococcota</taxon>
        <taxon>Myxococcia</taxon>
        <taxon>Myxococcales</taxon>
        <taxon>Cystobacterineae</taxon>
        <taxon>Archangiaceae</taxon>
        <taxon>Hyalangium</taxon>
    </lineage>
</organism>
<dbReference type="InterPro" id="IPR025241">
    <property type="entry name" value="DUF4190"/>
</dbReference>
<feature type="transmembrane region" description="Helical" evidence="1">
    <location>
        <begin position="61"/>
        <end position="88"/>
    </location>
</feature>
<keyword evidence="1" id="KW-0472">Membrane</keyword>
<sequence>MHEAPGTPPPACPFHPAQGTVVACHRCGVLTCVACLSLSGARGWCRSCEEHSRRGPASRRAVASGVLGSVGLCCAFAPGLLGLALGYAELRSIERGDSPRAGREWAKAGVVLGWMNVLMAVAVGLVSGWMGLSRS</sequence>
<keyword evidence="1" id="KW-0812">Transmembrane</keyword>
<dbReference type="RefSeq" id="WP_321544982.1">
    <property type="nucleotide sequence ID" value="NZ_JAXIVS010000002.1"/>
</dbReference>
<keyword evidence="1" id="KW-1133">Transmembrane helix</keyword>